<reference evidence="2" key="1">
    <citation type="journal article" date="2014" name="Front. Microbiol.">
        <title>High frequency of phylogenetically diverse reductive dehalogenase-homologous genes in deep subseafloor sedimentary metagenomes.</title>
        <authorList>
            <person name="Kawai M."/>
            <person name="Futagami T."/>
            <person name="Toyoda A."/>
            <person name="Takaki Y."/>
            <person name="Nishi S."/>
            <person name="Hori S."/>
            <person name="Arai W."/>
            <person name="Tsubouchi T."/>
            <person name="Morono Y."/>
            <person name="Uchiyama I."/>
            <person name="Ito T."/>
            <person name="Fujiyama A."/>
            <person name="Inagaki F."/>
            <person name="Takami H."/>
        </authorList>
    </citation>
    <scope>NUCLEOTIDE SEQUENCE</scope>
    <source>
        <strain evidence="2">Expedition CK06-06</strain>
    </source>
</reference>
<accession>X1UV37</accession>
<comment type="similarity">
    <text evidence="1">Belongs to the MEMO1 family.</text>
</comment>
<comment type="caution">
    <text evidence="2">The sequence shown here is derived from an EMBL/GenBank/DDBJ whole genome shotgun (WGS) entry which is preliminary data.</text>
</comment>
<evidence type="ECO:0008006" key="3">
    <source>
        <dbReference type="Google" id="ProtNLM"/>
    </source>
</evidence>
<evidence type="ECO:0000313" key="2">
    <source>
        <dbReference type="EMBL" id="GAJ21344.1"/>
    </source>
</evidence>
<protein>
    <recommendedName>
        <fullName evidence="3">AmmeMemoRadiSam system protein B</fullName>
    </recommendedName>
</protein>
<proteinExistence type="inferred from homology"/>
<feature type="non-terminal residue" evidence="2">
    <location>
        <position position="205"/>
    </location>
</feature>
<dbReference type="PANTHER" id="PTHR11060">
    <property type="entry name" value="PROTEIN MEMO1"/>
    <property type="match status" value="1"/>
</dbReference>
<dbReference type="EMBL" id="BARW01036898">
    <property type="protein sequence ID" value="GAJ21344.1"/>
    <property type="molecule type" value="Genomic_DNA"/>
</dbReference>
<dbReference type="SUPFAM" id="SSF53213">
    <property type="entry name" value="LigB-like"/>
    <property type="match status" value="1"/>
</dbReference>
<name>X1UV37_9ZZZZ</name>
<dbReference type="NCBIfam" id="TIGR04336">
    <property type="entry name" value="AmmeMemoSam_B"/>
    <property type="match status" value="1"/>
</dbReference>
<organism evidence="2">
    <name type="scientific">marine sediment metagenome</name>
    <dbReference type="NCBI Taxonomy" id="412755"/>
    <lineage>
        <taxon>unclassified sequences</taxon>
        <taxon>metagenomes</taxon>
        <taxon>ecological metagenomes</taxon>
    </lineage>
</organism>
<evidence type="ECO:0000256" key="1">
    <source>
        <dbReference type="ARBA" id="ARBA00006315"/>
    </source>
</evidence>
<feature type="non-terminal residue" evidence="2">
    <location>
        <position position="1"/>
    </location>
</feature>
<sequence length="205" mass="22438">IMGPNHTGRGRPLSIMTQGAWKTPLGEVEIDSELGKQILATSSHLEEDYVAHQYEHSIEVQLPFLQYFKKDIRFVPIILAYSSGATYKEIGKELAKAIKDLSKEVVIIASSDMTHYEPQESAQRKDNKAIEAILDLNEDELLKRVDELNISMCGYAPAVSLISAAKELGATGAELVKYQTSGDTTGDYSAVVGYAGIIIKGVEMS</sequence>
<dbReference type="InterPro" id="IPR002737">
    <property type="entry name" value="MEMO1_fam"/>
</dbReference>
<dbReference type="PANTHER" id="PTHR11060:SF0">
    <property type="entry name" value="PROTEIN MEMO1"/>
    <property type="match status" value="1"/>
</dbReference>
<dbReference type="Gene3D" id="3.40.830.10">
    <property type="entry name" value="LigB-like"/>
    <property type="match status" value="1"/>
</dbReference>
<dbReference type="CDD" id="cd07361">
    <property type="entry name" value="MEMO_like"/>
    <property type="match status" value="1"/>
</dbReference>
<gene>
    <name evidence="2" type="ORF">S12H4_57136</name>
</gene>
<dbReference type="Pfam" id="PF01875">
    <property type="entry name" value="Memo"/>
    <property type="match status" value="1"/>
</dbReference>
<dbReference type="AlphaFoldDB" id="X1UV37"/>